<dbReference type="AlphaFoldDB" id="A0A9I9D3P1"/>
<feature type="region of interest" description="Disordered" evidence="1">
    <location>
        <begin position="27"/>
        <end position="48"/>
    </location>
</feature>
<organism evidence="2">
    <name type="scientific">Cucumis melo</name>
    <name type="common">Muskmelon</name>
    <dbReference type="NCBI Taxonomy" id="3656"/>
    <lineage>
        <taxon>Eukaryota</taxon>
        <taxon>Viridiplantae</taxon>
        <taxon>Streptophyta</taxon>
        <taxon>Embryophyta</taxon>
        <taxon>Tracheophyta</taxon>
        <taxon>Spermatophyta</taxon>
        <taxon>Magnoliopsida</taxon>
        <taxon>eudicotyledons</taxon>
        <taxon>Gunneridae</taxon>
        <taxon>Pentapetalae</taxon>
        <taxon>rosids</taxon>
        <taxon>fabids</taxon>
        <taxon>Cucurbitales</taxon>
        <taxon>Cucurbitaceae</taxon>
        <taxon>Benincaseae</taxon>
        <taxon>Cucumis</taxon>
    </lineage>
</organism>
<dbReference type="Gramene" id="MELO3C012719.2.1">
    <property type="protein sequence ID" value="MELO3C012719.2.1"/>
    <property type="gene ID" value="MELO3C012719.2"/>
</dbReference>
<evidence type="ECO:0000256" key="1">
    <source>
        <dbReference type="SAM" id="MobiDB-lite"/>
    </source>
</evidence>
<protein>
    <submittedName>
        <fullName evidence="2">Uncharacterized protein</fullName>
    </submittedName>
</protein>
<accession>A0A9I9D3P1</accession>
<reference evidence="2" key="1">
    <citation type="submission" date="2023-03" db="UniProtKB">
        <authorList>
            <consortium name="EnsemblPlants"/>
        </authorList>
    </citation>
    <scope>IDENTIFICATION</scope>
</reference>
<dbReference type="EnsemblPlants" id="MELO3C012719.2.1">
    <property type="protein sequence ID" value="MELO3C012719.2.1"/>
    <property type="gene ID" value="MELO3C012719.2"/>
</dbReference>
<proteinExistence type="predicted"/>
<name>A0A9I9D3P1_CUCME</name>
<evidence type="ECO:0000313" key="2">
    <source>
        <dbReference type="EnsemblPlants" id="MELO3C012719.2.1"/>
    </source>
</evidence>
<sequence length="70" mass="8068">MTRLEETKCAKLGLGEKKGLEMLMNLRDEEEEEGKGQERQRNKEEEQNVVPVLPWARENSAKGFGDKCFV</sequence>
<feature type="compositionally biased region" description="Basic and acidic residues" evidence="1">
    <location>
        <begin position="34"/>
        <end position="46"/>
    </location>
</feature>